<dbReference type="InterPro" id="IPR020846">
    <property type="entry name" value="MFS_dom"/>
</dbReference>
<feature type="transmembrane region" description="Helical" evidence="6">
    <location>
        <begin position="404"/>
        <end position="427"/>
    </location>
</feature>
<dbReference type="PANTHER" id="PTHR23502">
    <property type="entry name" value="MAJOR FACILITATOR SUPERFAMILY"/>
    <property type="match status" value="1"/>
</dbReference>
<organism evidence="8 9">
    <name type="scientific">Tothia fuscella</name>
    <dbReference type="NCBI Taxonomy" id="1048955"/>
    <lineage>
        <taxon>Eukaryota</taxon>
        <taxon>Fungi</taxon>
        <taxon>Dikarya</taxon>
        <taxon>Ascomycota</taxon>
        <taxon>Pezizomycotina</taxon>
        <taxon>Dothideomycetes</taxon>
        <taxon>Pleosporomycetidae</taxon>
        <taxon>Venturiales</taxon>
        <taxon>Cylindrosympodiaceae</taxon>
        <taxon>Tothia</taxon>
    </lineage>
</organism>
<dbReference type="EMBL" id="MU007122">
    <property type="protein sequence ID" value="KAF2418938.1"/>
    <property type="molecule type" value="Genomic_DNA"/>
</dbReference>
<evidence type="ECO:0000256" key="4">
    <source>
        <dbReference type="ARBA" id="ARBA00023136"/>
    </source>
</evidence>
<dbReference type="InterPro" id="IPR011701">
    <property type="entry name" value="MFS"/>
</dbReference>
<evidence type="ECO:0000256" key="2">
    <source>
        <dbReference type="ARBA" id="ARBA00022692"/>
    </source>
</evidence>
<comment type="subcellular location">
    <subcellularLocation>
        <location evidence="1">Membrane</location>
        <topology evidence="1">Multi-pass membrane protein</topology>
    </subcellularLocation>
</comment>
<dbReference type="InterPro" id="IPR036259">
    <property type="entry name" value="MFS_trans_sf"/>
</dbReference>
<dbReference type="Pfam" id="PF07690">
    <property type="entry name" value="MFS_1"/>
    <property type="match status" value="1"/>
</dbReference>
<evidence type="ECO:0000256" key="6">
    <source>
        <dbReference type="SAM" id="Phobius"/>
    </source>
</evidence>
<comment type="caution">
    <text evidence="8">The sequence shown here is derived from an EMBL/GenBank/DDBJ whole genome shotgun (WGS) entry which is preliminary data.</text>
</comment>
<feature type="transmembrane region" description="Helical" evidence="6">
    <location>
        <begin position="103"/>
        <end position="124"/>
    </location>
</feature>
<dbReference type="GO" id="GO:0022857">
    <property type="term" value="F:transmembrane transporter activity"/>
    <property type="evidence" value="ECO:0007669"/>
    <property type="project" value="InterPro"/>
</dbReference>
<dbReference type="Proteomes" id="UP000800235">
    <property type="component" value="Unassembled WGS sequence"/>
</dbReference>
<dbReference type="GO" id="GO:0016020">
    <property type="term" value="C:membrane"/>
    <property type="evidence" value="ECO:0007669"/>
    <property type="project" value="UniProtKB-SubCell"/>
</dbReference>
<dbReference type="Gene3D" id="1.20.1250.20">
    <property type="entry name" value="MFS general substrate transporter like domains"/>
    <property type="match status" value="1"/>
</dbReference>
<evidence type="ECO:0000259" key="7">
    <source>
        <dbReference type="PROSITE" id="PS50850"/>
    </source>
</evidence>
<evidence type="ECO:0000313" key="8">
    <source>
        <dbReference type="EMBL" id="KAF2418938.1"/>
    </source>
</evidence>
<dbReference type="OrthoDB" id="5296287at2759"/>
<keyword evidence="2 6" id="KW-0812">Transmembrane</keyword>
<proteinExistence type="predicted"/>
<dbReference type="AlphaFoldDB" id="A0A9P4TS50"/>
<feature type="transmembrane region" description="Helical" evidence="6">
    <location>
        <begin position="136"/>
        <end position="155"/>
    </location>
</feature>
<keyword evidence="3 6" id="KW-1133">Transmembrane helix</keyword>
<protein>
    <submittedName>
        <fullName evidence="8">MFS general substrate transporter</fullName>
    </submittedName>
</protein>
<feature type="transmembrane region" description="Helical" evidence="6">
    <location>
        <begin position="299"/>
        <end position="318"/>
    </location>
</feature>
<evidence type="ECO:0000256" key="5">
    <source>
        <dbReference type="SAM" id="MobiDB-lite"/>
    </source>
</evidence>
<keyword evidence="9" id="KW-1185">Reference proteome</keyword>
<gene>
    <name evidence="8" type="ORF">EJ08DRAFT_702906</name>
</gene>
<dbReference type="PROSITE" id="PS50850">
    <property type="entry name" value="MFS"/>
    <property type="match status" value="1"/>
</dbReference>
<dbReference type="SUPFAM" id="SSF103473">
    <property type="entry name" value="MFS general substrate transporter"/>
    <property type="match status" value="1"/>
</dbReference>
<feature type="transmembrane region" description="Helical" evidence="6">
    <location>
        <begin position="68"/>
        <end position="91"/>
    </location>
</feature>
<name>A0A9P4TS50_9PEZI</name>
<evidence type="ECO:0000256" key="3">
    <source>
        <dbReference type="ARBA" id="ARBA00022989"/>
    </source>
</evidence>
<feature type="transmembrane region" description="Helical" evidence="6">
    <location>
        <begin position="224"/>
        <end position="245"/>
    </location>
</feature>
<dbReference type="CDD" id="cd17323">
    <property type="entry name" value="MFS_Tpo1_MDR_like"/>
    <property type="match status" value="1"/>
</dbReference>
<feature type="transmembrane region" description="Helical" evidence="6">
    <location>
        <begin position="469"/>
        <end position="492"/>
    </location>
</feature>
<accession>A0A9P4TS50</accession>
<dbReference type="FunFam" id="1.20.1250.20:FF:000011">
    <property type="entry name" value="MFS multidrug transporter, putative"/>
    <property type="match status" value="1"/>
</dbReference>
<dbReference type="PANTHER" id="PTHR23502:SF33">
    <property type="entry name" value="MAJOR FACILITATOR SUPERFAMILY (MFS) PROFILE DOMAIN-CONTAINING PROTEIN-RELATED"/>
    <property type="match status" value="1"/>
</dbReference>
<keyword evidence="4 6" id="KW-0472">Membrane</keyword>
<feature type="region of interest" description="Disordered" evidence="5">
    <location>
        <begin position="1"/>
        <end position="28"/>
    </location>
</feature>
<feature type="transmembrane region" description="Helical" evidence="6">
    <location>
        <begin position="193"/>
        <end position="218"/>
    </location>
</feature>
<evidence type="ECO:0000313" key="9">
    <source>
        <dbReference type="Proteomes" id="UP000800235"/>
    </source>
</evidence>
<feature type="domain" description="Major facilitator superfamily (MFS) profile" evidence="7">
    <location>
        <begin position="69"/>
        <end position="496"/>
    </location>
</feature>
<feature type="transmembrane region" description="Helical" evidence="6">
    <location>
        <begin position="434"/>
        <end position="457"/>
    </location>
</feature>
<feature type="transmembrane region" description="Helical" evidence="6">
    <location>
        <begin position="379"/>
        <end position="398"/>
    </location>
</feature>
<evidence type="ECO:0000256" key="1">
    <source>
        <dbReference type="ARBA" id="ARBA00004141"/>
    </source>
</evidence>
<reference evidence="8" key="1">
    <citation type="journal article" date="2020" name="Stud. Mycol.">
        <title>101 Dothideomycetes genomes: a test case for predicting lifestyles and emergence of pathogens.</title>
        <authorList>
            <person name="Haridas S."/>
            <person name="Albert R."/>
            <person name="Binder M."/>
            <person name="Bloem J."/>
            <person name="Labutti K."/>
            <person name="Salamov A."/>
            <person name="Andreopoulos B."/>
            <person name="Baker S."/>
            <person name="Barry K."/>
            <person name="Bills G."/>
            <person name="Bluhm B."/>
            <person name="Cannon C."/>
            <person name="Castanera R."/>
            <person name="Culley D."/>
            <person name="Daum C."/>
            <person name="Ezra D."/>
            <person name="Gonzalez J."/>
            <person name="Henrissat B."/>
            <person name="Kuo A."/>
            <person name="Liang C."/>
            <person name="Lipzen A."/>
            <person name="Lutzoni F."/>
            <person name="Magnuson J."/>
            <person name="Mondo S."/>
            <person name="Nolan M."/>
            <person name="Ohm R."/>
            <person name="Pangilinan J."/>
            <person name="Park H.-J."/>
            <person name="Ramirez L."/>
            <person name="Alfaro M."/>
            <person name="Sun H."/>
            <person name="Tritt A."/>
            <person name="Yoshinaga Y."/>
            <person name="Zwiers L.-H."/>
            <person name="Turgeon B."/>
            <person name="Goodwin S."/>
            <person name="Spatafora J."/>
            <person name="Crous P."/>
            <person name="Grigoriev I."/>
        </authorList>
    </citation>
    <scope>NUCLEOTIDE SEQUENCE</scope>
    <source>
        <strain evidence="8">CBS 130266</strain>
    </source>
</reference>
<feature type="transmembrane region" description="Helical" evidence="6">
    <location>
        <begin position="161"/>
        <end position="181"/>
    </location>
</feature>
<sequence length="507" mass="55742">MAKIEISHESNNSTPVSMDEEEKNDVKSMTDPVTEHALLMDWERGLVGWESETDPSNPLNWTSWKKGYLMLMIAIISTLSPMASTLVSPGLTDTMNDFHTTSPIIGTFMITIYVLGFAVGPLFLGPASEMYGRYPVVISSTLFFNIWLLGSALAPTMGSLITMRLLAGIGGSGVMTVAPAIVADMYVVEKRAFATSVIVLAQCAGPAVGPLIGAFVIQAMGWRWAYWVLLMSASTTTAFLTIFMNESYAPVLLRRKKTKISKETGRDDLKTHLDRNVSKKQYVISSLLRPLKLLTTSPIAFLMCTYLAIIYGILYLWFTTIPTTFINTYKWQTKWTGLAYLGLGLGMVFGLLIVMKTNDPTVMKLMKKNGGVYEPEMRLPVVIWYAGLVPVSVFWYGWSVQEQTHWIVPIIGSSLFGAGTLGIFVPVQQYLVDAFFPYSASAVAATRTSLSIVGTFLPTAGPPLFNSLGLGVGNSVLGVIAVLLTPIPWLFYRYGGDIRRKYPVNLG</sequence>
<feature type="transmembrane region" description="Helical" evidence="6">
    <location>
        <begin position="338"/>
        <end position="358"/>
    </location>
</feature>